<dbReference type="EMBL" id="AVOT02016754">
    <property type="protein sequence ID" value="MBW0502310.1"/>
    <property type="molecule type" value="Genomic_DNA"/>
</dbReference>
<protein>
    <submittedName>
        <fullName evidence="2">Uncharacterized protein</fullName>
    </submittedName>
</protein>
<evidence type="ECO:0000313" key="2">
    <source>
        <dbReference type="EMBL" id="MBW0502310.1"/>
    </source>
</evidence>
<accession>A0A9Q3DJU5</accession>
<feature type="compositionally biased region" description="Pro residues" evidence="1">
    <location>
        <begin position="141"/>
        <end position="151"/>
    </location>
</feature>
<feature type="region of interest" description="Disordered" evidence="1">
    <location>
        <begin position="37"/>
        <end position="58"/>
    </location>
</feature>
<proteinExistence type="predicted"/>
<organism evidence="2 3">
    <name type="scientific">Austropuccinia psidii MF-1</name>
    <dbReference type="NCBI Taxonomy" id="1389203"/>
    <lineage>
        <taxon>Eukaryota</taxon>
        <taxon>Fungi</taxon>
        <taxon>Dikarya</taxon>
        <taxon>Basidiomycota</taxon>
        <taxon>Pucciniomycotina</taxon>
        <taxon>Pucciniomycetes</taxon>
        <taxon>Pucciniales</taxon>
        <taxon>Sphaerophragmiaceae</taxon>
        <taxon>Austropuccinia</taxon>
    </lineage>
</organism>
<reference evidence="2" key="1">
    <citation type="submission" date="2021-03" db="EMBL/GenBank/DDBJ databases">
        <title>Draft genome sequence of rust myrtle Austropuccinia psidii MF-1, a brazilian biotype.</title>
        <authorList>
            <person name="Quecine M.C."/>
            <person name="Pachon D.M.R."/>
            <person name="Bonatelli M.L."/>
            <person name="Correr F.H."/>
            <person name="Franceschini L.M."/>
            <person name="Leite T.F."/>
            <person name="Margarido G.R.A."/>
            <person name="Almeida C.A."/>
            <person name="Ferrarezi J.A."/>
            <person name="Labate C.A."/>
        </authorList>
    </citation>
    <scope>NUCLEOTIDE SEQUENCE</scope>
    <source>
        <strain evidence="2">MF-1</strain>
    </source>
</reference>
<feature type="compositionally biased region" description="Basic and acidic residues" evidence="1">
    <location>
        <begin position="153"/>
        <end position="164"/>
    </location>
</feature>
<gene>
    <name evidence="2" type="ORF">O181_042025</name>
</gene>
<comment type="caution">
    <text evidence="2">The sequence shown here is derived from an EMBL/GenBank/DDBJ whole genome shotgun (WGS) entry which is preliminary data.</text>
</comment>
<evidence type="ECO:0000313" key="3">
    <source>
        <dbReference type="Proteomes" id="UP000765509"/>
    </source>
</evidence>
<dbReference type="AlphaFoldDB" id="A0A9Q3DJU5"/>
<dbReference type="Proteomes" id="UP000765509">
    <property type="component" value="Unassembled WGS sequence"/>
</dbReference>
<keyword evidence="3" id="KW-1185">Reference proteome</keyword>
<sequence>MLVMLADKHTRNTCLLCDPSDQDTLARTPLWSAMMKELPSGNGLQDPKQAEGNDSGQLAQSPQVLICQPPLLGHHPMVTSLLDRSKVIIRPMKDGNGGRTFELVLINQTNQIPCNETLPLLVCLASKLRSNRPWAQVAPNDEPPIPGPSPSSKPHENVPTREPEPEVAVTQSMEEPFGKFQLHFFCSSQLFLTFSSTISSFSHCSPLCNYHQKYARWIPPPICPSPTLPPSACVPPPSVRLSL</sequence>
<name>A0A9Q3DJU5_9BASI</name>
<feature type="region of interest" description="Disordered" evidence="1">
    <location>
        <begin position="135"/>
        <end position="165"/>
    </location>
</feature>
<evidence type="ECO:0000256" key="1">
    <source>
        <dbReference type="SAM" id="MobiDB-lite"/>
    </source>
</evidence>